<proteinExistence type="inferred from homology"/>
<dbReference type="CDD" id="cd10548">
    <property type="entry name" value="cupin_CDO"/>
    <property type="match status" value="1"/>
</dbReference>
<feature type="binding site" evidence="2">
    <location>
        <position position="82"/>
    </location>
    <ligand>
        <name>Fe cation</name>
        <dbReference type="ChEBI" id="CHEBI:24875"/>
        <note>catalytic</note>
    </ligand>
</feature>
<dbReference type="EMBL" id="JADKYY010000004">
    <property type="protein sequence ID" value="MBF5027069.1"/>
    <property type="molecule type" value="Genomic_DNA"/>
</dbReference>
<comment type="caution">
    <text evidence="3">The sequence shown here is derived from an EMBL/GenBank/DDBJ whole genome shotgun (WGS) entry which is preliminary data.</text>
</comment>
<dbReference type="InterPro" id="IPR010300">
    <property type="entry name" value="CDO_1"/>
</dbReference>
<dbReference type="Gene3D" id="2.60.120.10">
    <property type="entry name" value="Jelly Rolls"/>
    <property type="match status" value="1"/>
</dbReference>
<sequence length="193" mass="22344">MRTPRKPRPLLLTLESLSASPKHFSKTVESLFRYGYEDYNEVFHLDQHLEELKDYRRLEVLKGIGCSAILMLWGKDNQTAIHDHRTNHVKIKVLQGTLTQVCYRENPNFIEYNGVDTAHKDQSFSKQCEGIHSIINMEEGPSVSLHVYRTQDINLKGVRLFDTVKRRIAYLSASADSYSWSLPSEAYEKIIDL</sequence>
<keyword evidence="2" id="KW-0408">Iron</keyword>
<keyword evidence="2" id="KW-0479">Metal-binding</keyword>
<dbReference type="GO" id="GO:0016702">
    <property type="term" value="F:oxidoreductase activity, acting on single donors with incorporation of molecular oxygen, incorporation of two atoms of oxygen"/>
    <property type="evidence" value="ECO:0007669"/>
    <property type="project" value="InterPro"/>
</dbReference>
<feature type="binding site" evidence="2">
    <location>
        <position position="84"/>
    </location>
    <ligand>
        <name>Fe cation</name>
        <dbReference type="ChEBI" id="CHEBI:24875"/>
        <note>catalytic</note>
    </ligand>
</feature>
<dbReference type="SUPFAM" id="SSF51182">
    <property type="entry name" value="RmlC-like cupins"/>
    <property type="match status" value="1"/>
</dbReference>
<comment type="similarity">
    <text evidence="1">Belongs to the cysteine dioxygenase family.</text>
</comment>
<evidence type="ECO:0000256" key="2">
    <source>
        <dbReference type="PIRSR" id="PIRSR610300-51"/>
    </source>
</evidence>
<keyword evidence="4" id="KW-1185">Reference proteome</keyword>
<feature type="binding site" evidence="2">
    <location>
        <position position="132"/>
    </location>
    <ligand>
        <name>Fe cation</name>
        <dbReference type="ChEBI" id="CHEBI:24875"/>
        <note>catalytic</note>
    </ligand>
</feature>
<evidence type="ECO:0000313" key="4">
    <source>
        <dbReference type="Proteomes" id="UP000694480"/>
    </source>
</evidence>
<organism evidence="3 4">
    <name type="scientific">Planobacterium oryzisoli</name>
    <dbReference type="NCBI Taxonomy" id="2771435"/>
    <lineage>
        <taxon>Bacteria</taxon>
        <taxon>Pseudomonadati</taxon>
        <taxon>Bacteroidota</taxon>
        <taxon>Flavobacteriia</taxon>
        <taxon>Flavobacteriales</taxon>
        <taxon>Weeksellaceae</taxon>
        <taxon>Chryseobacterium group</taxon>
        <taxon>Chryseobacterium</taxon>
    </lineage>
</organism>
<keyword evidence="3" id="KW-0223">Dioxygenase</keyword>
<dbReference type="GO" id="GO:0005506">
    <property type="term" value="F:iron ion binding"/>
    <property type="evidence" value="ECO:0007669"/>
    <property type="project" value="InterPro"/>
</dbReference>
<accession>A0A931EBF4</accession>
<dbReference type="Proteomes" id="UP000694480">
    <property type="component" value="Unassembled WGS sequence"/>
</dbReference>
<evidence type="ECO:0000256" key="1">
    <source>
        <dbReference type="ARBA" id="ARBA00006622"/>
    </source>
</evidence>
<evidence type="ECO:0000313" key="3">
    <source>
        <dbReference type="EMBL" id="MBF5027069.1"/>
    </source>
</evidence>
<name>A0A931EBF4_9FLAO</name>
<gene>
    <name evidence="3" type="ORF">IC612_04555</name>
</gene>
<dbReference type="RefSeq" id="WP_194738993.1">
    <property type="nucleotide sequence ID" value="NZ_JADKYY010000004.1"/>
</dbReference>
<dbReference type="InterPro" id="IPR011051">
    <property type="entry name" value="RmlC_Cupin_sf"/>
</dbReference>
<keyword evidence="3" id="KW-0560">Oxidoreductase</keyword>
<dbReference type="InterPro" id="IPR014710">
    <property type="entry name" value="RmlC-like_jellyroll"/>
</dbReference>
<dbReference type="AlphaFoldDB" id="A0A931EBF4"/>
<reference evidence="3" key="1">
    <citation type="submission" date="2020-11" db="EMBL/GenBank/DDBJ databases">
        <title>Genome seq and assembly of Planobacterium sp.</title>
        <authorList>
            <person name="Chhetri G."/>
        </authorList>
    </citation>
    <scope>NUCLEOTIDE SEQUENCE</scope>
    <source>
        <strain evidence="3">GCR5</strain>
    </source>
</reference>
<dbReference type="Pfam" id="PF05995">
    <property type="entry name" value="CDO_I"/>
    <property type="match status" value="1"/>
</dbReference>
<protein>
    <submittedName>
        <fullName evidence="3">Cysteine dioxygenase family protein</fullName>
    </submittedName>
</protein>